<dbReference type="Proteomes" id="UP000295781">
    <property type="component" value="Chromosome"/>
</dbReference>
<protein>
    <submittedName>
        <fullName evidence="1">Uncharacterized protein</fullName>
    </submittedName>
</protein>
<gene>
    <name evidence="1" type="ORF">SOCEGT47_025870</name>
</gene>
<proteinExistence type="predicted"/>
<reference evidence="1 2" key="1">
    <citation type="submission" date="2015-09" db="EMBL/GenBank/DDBJ databases">
        <title>Sorangium comparison.</title>
        <authorList>
            <person name="Zaburannyi N."/>
            <person name="Bunk B."/>
            <person name="Overmann J."/>
            <person name="Mueller R."/>
        </authorList>
    </citation>
    <scope>NUCLEOTIDE SEQUENCE [LARGE SCALE GENOMIC DNA]</scope>
    <source>
        <strain evidence="1 2">So ceGT47</strain>
    </source>
</reference>
<accession>A0A4P2PZP7</accession>
<evidence type="ECO:0000313" key="1">
    <source>
        <dbReference type="EMBL" id="AUX22086.1"/>
    </source>
</evidence>
<evidence type="ECO:0000313" key="2">
    <source>
        <dbReference type="Proteomes" id="UP000295781"/>
    </source>
</evidence>
<name>A0A4P2PZP7_SORCE</name>
<sequence>MEALTHKLFAGMFFAFAGFSCTVEEDSSETDTTIDFETVASPSETATHTDNYELPGEPRTDAKLICLLLKNANQRAKEAFCRSPWRLDRFHKEACWATANSGSAQKWEIYCLATVFPG</sequence>
<organism evidence="1 2">
    <name type="scientific">Sorangium cellulosum</name>
    <name type="common">Polyangium cellulosum</name>
    <dbReference type="NCBI Taxonomy" id="56"/>
    <lineage>
        <taxon>Bacteria</taxon>
        <taxon>Pseudomonadati</taxon>
        <taxon>Myxococcota</taxon>
        <taxon>Polyangia</taxon>
        <taxon>Polyangiales</taxon>
        <taxon>Polyangiaceae</taxon>
        <taxon>Sorangium</taxon>
    </lineage>
</organism>
<dbReference type="AlphaFoldDB" id="A0A4P2PZP7"/>
<dbReference type="PROSITE" id="PS51257">
    <property type="entry name" value="PROKAR_LIPOPROTEIN"/>
    <property type="match status" value="1"/>
</dbReference>
<dbReference type="EMBL" id="CP012670">
    <property type="protein sequence ID" value="AUX22086.1"/>
    <property type="molecule type" value="Genomic_DNA"/>
</dbReference>